<protein>
    <submittedName>
        <fullName evidence="1">Uncharacterized protein</fullName>
    </submittedName>
</protein>
<dbReference type="Proteomes" id="UP000282435">
    <property type="component" value="Chromosome"/>
</dbReference>
<evidence type="ECO:0000313" key="2">
    <source>
        <dbReference type="Proteomes" id="UP000282435"/>
    </source>
</evidence>
<accession>A0A3S9SKL8</accession>
<proteinExistence type="predicted"/>
<sequence>MSNSPLYLDKIIYHPTSHKVTLFFNWNGEKTILSAQITSSGTGDDLIRGIASEELSNFIMKFIHTEGFVSNLNKLFNIILNYADKNLFEDFPIQIM</sequence>
<organism evidence="1 2">
    <name type="scientific">Eikenella corrodens</name>
    <dbReference type="NCBI Taxonomy" id="539"/>
    <lineage>
        <taxon>Bacteria</taxon>
        <taxon>Pseudomonadati</taxon>
        <taxon>Pseudomonadota</taxon>
        <taxon>Betaproteobacteria</taxon>
        <taxon>Neisseriales</taxon>
        <taxon>Neisseriaceae</taxon>
        <taxon>Eikenella</taxon>
    </lineage>
</organism>
<dbReference type="AlphaFoldDB" id="A0A3S9SKL8"/>
<name>A0A3S9SKL8_EIKCO</name>
<dbReference type="RefSeq" id="WP_126983525.1">
    <property type="nucleotide sequence ID" value="NZ_CP034670.1"/>
</dbReference>
<dbReference type="EMBL" id="CP034670">
    <property type="protein sequence ID" value="AZR60029.1"/>
    <property type="molecule type" value="Genomic_DNA"/>
</dbReference>
<evidence type="ECO:0000313" key="1">
    <source>
        <dbReference type="EMBL" id="AZR60029.1"/>
    </source>
</evidence>
<gene>
    <name evidence="1" type="ORF">ELB75_08310</name>
</gene>
<reference evidence="1 2" key="1">
    <citation type="submission" date="2018-12" db="EMBL/GenBank/DDBJ databases">
        <title>Genome sequencing of Eikenella corrodens KCOM 3110 (= JS217).</title>
        <authorList>
            <person name="Koo J.-K."/>
            <person name="Park S.-N."/>
            <person name="Lim Y.K."/>
        </authorList>
    </citation>
    <scope>NUCLEOTIDE SEQUENCE [LARGE SCALE GENOMIC DNA]</scope>
    <source>
        <strain evidence="1 2">KCOM 3110</strain>
    </source>
</reference>